<comment type="caution">
    <text evidence="1">The sequence shown here is derived from an EMBL/GenBank/DDBJ whole genome shotgun (WGS) entry which is preliminary data.</text>
</comment>
<keyword evidence="2" id="KW-1185">Reference proteome</keyword>
<evidence type="ECO:0000313" key="2">
    <source>
        <dbReference type="Proteomes" id="UP000828941"/>
    </source>
</evidence>
<sequence>MLPSFLSIASLYGAFLRRSFVAAGLSPQTIRVDDETTVHFWGPKNQTTQKPFLVLIHGFGPMALWQWRQQVKFFSPHFHVCVPDLIFFGGSTTTSAERSEVFQAETVAKLLDKLRVKRFHVLGTSYGGFVAYHLARMVGEKVQKVVIASSGVNMRKSDHVALLKRAKVDKIEDLMLPSTPHQLRNLMALSLFRRLHMVPDFFLNDFVNKLYSENRKEKMELLKGVTVGKDDASNIIPLQQEVLILWGEHDQIFPVDMATELQGVIGKKARLELITEASHVPQIEKPAEFNNVVLKFLRGTSS</sequence>
<proteinExistence type="predicted"/>
<reference evidence="1 2" key="1">
    <citation type="journal article" date="2022" name="DNA Res.">
        <title>Chromosomal-level genome assembly of the orchid tree Bauhinia variegata (Leguminosae; Cercidoideae) supports the allotetraploid origin hypothesis of Bauhinia.</title>
        <authorList>
            <person name="Zhong Y."/>
            <person name="Chen Y."/>
            <person name="Zheng D."/>
            <person name="Pang J."/>
            <person name="Liu Y."/>
            <person name="Luo S."/>
            <person name="Meng S."/>
            <person name="Qian L."/>
            <person name="Wei D."/>
            <person name="Dai S."/>
            <person name="Zhou R."/>
        </authorList>
    </citation>
    <scope>NUCLEOTIDE SEQUENCE [LARGE SCALE GENOMIC DNA]</scope>
    <source>
        <strain evidence="1">BV-YZ2020</strain>
    </source>
</reference>
<protein>
    <submittedName>
        <fullName evidence="1">Uncharacterized protein</fullName>
    </submittedName>
</protein>
<organism evidence="1 2">
    <name type="scientific">Bauhinia variegata</name>
    <name type="common">Purple orchid tree</name>
    <name type="synonym">Phanera variegata</name>
    <dbReference type="NCBI Taxonomy" id="167791"/>
    <lineage>
        <taxon>Eukaryota</taxon>
        <taxon>Viridiplantae</taxon>
        <taxon>Streptophyta</taxon>
        <taxon>Embryophyta</taxon>
        <taxon>Tracheophyta</taxon>
        <taxon>Spermatophyta</taxon>
        <taxon>Magnoliopsida</taxon>
        <taxon>eudicotyledons</taxon>
        <taxon>Gunneridae</taxon>
        <taxon>Pentapetalae</taxon>
        <taxon>rosids</taxon>
        <taxon>fabids</taxon>
        <taxon>Fabales</taxon>
        <taxon>Fabaceae</taxon>
        <taxon>Cercidoideae</taxon>
        <taxon>Cercideae</taxon>
        <taxon>Bauhiniinae</taxon>
        <taxon>Bauhinia</taxon>
    </lineage>
</organism>
<accession>A0ACB9NL46</accession>
<dbReference type="EMBL" id="CM039431">
    <property type="protein sequence ID" value="KAI4337197.1"/>
    <property type="molecule type" value="Genomic_DNA"/>
</dbReference>
<evidence type="ECO:0000313" key="1">
    <source>
        <dbReference type="EMBL" id="KAI4337197.1"/>
    </source>
</evidence>
<dbReference type="Proteomes" id="UP000828941">
    <property type="component" value="Chromosome 6"/>
</dbReference>
<name>A0ACB9NL46_BAUVA</name>
<gene>
    <name evidence="1" type="ORF">L6164_015643</name>
</gene>